<dbReference type="PANTHER" id="PTHR22888">
    <property type="entry name" value="CYTOCHROME C OXIDASE, SUBUNIT II"/>
    <property type="match status" value="1"/>
</dbReference>
<dbReference type="Pfam" id="PF00034">
    <property type="entry name" value="Cytochrom_C"/>
    <property type="match status" value="1"/>
</dbReference>
<dbReference type="RefSeq" id="WP_285932525.1">
    <property type="nucleotide sequence ID" value="NZ_JASTZU010000038.1"/>
</dbReference>
<dbReference type="InterPro" id="IPR014222">
    <property type="entry name" value="Cyt_c_oxidase_su2"/>
</dbReference>
<feature type="domain" description="Cytochrome oxidase subunit II transmembrane region profile" evidence="21">
    <location>
        <begin position="23"/>
        <end position="121"/>
    </location>
</feature>
<comment type="function">
    <text evidence="14 18">Subunits I and II form the functional core of the enzyme complex. Electrons originating in cytochrome c are transferred via heme a and Cu(A) to the binuclear center formed by heme a3 and Cu(B).</text>
</comment>
<dbReference type="InterPro" id="IPR034236">
    <property type="entry name" value="CuRO_CcO_Caa3_II"/>
</dbReference>
<comment type="similarity">
    <text evidence="2 17">Belongs to the cytochrome c oxidase subunit 2 family.</text>
</comment>
<evidence type="ECO:0000256" key="18">
    <source>
        <dbReference type="RuleBase" id="RU004024"/>
    </source>
</evidence>
<keyword evidence="11 16" id="KW-0408">Iron</keyword>
<evidence type="ECO:0000256" key="15">
    <source>
        <dbReference type="ARBA" id="ARBA00047816"/>
    </source>
</evidence>
<dbReference type="PROSITE" id="PS50999">
    <property type="entry name" value="COX2_TM"/>
    <property type="match status" value="1"/>
</dbReference>
<dbReference type="InterPro" id="IPR011759">
    <property type="entry name" value="Cyt_c_oxidase_su2_TM_dom"/>
</dbReference>
<evidence type="ECO:0000256" key="7">
    <source>
        <dbReference type="ARBA" id="ARBA00022723"/>
    </source>
</evidence>
<dbReference type="InterPro" id="IPR002429">
    <property type="entry name" value="CcO_II-like_C"/>
</dbReference>
<evidence type="ECO:0000259" key="21">
    <source>
        <dbReference type="PROSITE" id="PS50999"/>
    </source>
</evidence>
<comment type="subcellular location">
    <subcellularLocation>
        <location evidence="17">Cell membrane</location>
        <topology evidence="17">Multi-pass membrane protein</topology>
    </subcellularLocation>
    <subcellularLocation>
        <location evidence="1">Membrane</location>
        <topology evidence="1">Multi-pass membrane protein</topology>
    </subcellularLocation>
</comment>
<evidence type="ECO:0000256" key="6">
    <source>
        <dbReference type="ARBA" id="ARBA00022692"/>
    </source>
</evidence>
<feature type="domain" description="Cytochrome c" evidence="22">
    <location>
        <begin position="249"/>
        <end position="338"/>
    </location>
</feature>
<keyword evidence="12 18" id="KW-0186">Copper</keyword>
<keyword evidence="6 17" id="KW-0812">Transmembrane</keyword>
<dbReference type="PROSITE" id="PS51257">
    <property type="entry name" value="PROKAR_LIPOPROTEIN"/>
    <property type="match status" value="1"/>
</dbReference>
<comment type="cofactor">
    <cofactor evidence="18">
        <name>Cu cation</name>
        <dbReference type="ChEBI" id="CHEBI:23378"/>
    </cofactor>
    <text evidence="18">Binds a copper A center.</text>
</comment>
<feature type="transmembrane region" description="Helical" evidence="19">
    <location>
        <begin position="46"/>
        <end position="69"/>
    </location>
</feature>
<evidence type="ECO:0000259" key="20">
    <source>
        <dbReference type="PROSITE" id="PS50857"/>
    </source>
</evidence>
<accession>A0ABT7L9R1</accession>
<evidence type="ECO:0000256" key="16">
    <source>
        <dbReference type="PROSITE-ProRule" id="PRU00433"/>
    </source>
</evidence>
<evidence type="ECO:0000256" key="10">
    <source>
        <dbReference type="ARBA" id="ARBA00022989"/>
    </source>
</evidence>
<dbReference type="EMBL" id="JASTZU010000038">
    <property type="protein sequence ID" value="MDL4841300.1"/>
    <property type="molecule type" value="Genomic_DNA"/>
</dbReference>
<name>A0ABT7L9R1_9BACI</name>
<keyword evidence="3 17" id="KW-0813">Transport</keyword>
<dbReference type="InterPro" id="IPR045187">
    <property type="entry name" value="CcO_II"/>
</dbReference>
<dbReference type="SUPFAM" id="SSF49503">
    <property type="entry name" value="Cupredoxins"/>
    <property type="match status" value="1"/>
</dbReference>
<evidence type="ECO:0000256" key="3">
    <source>
        <dbReference type="ARBA" id="ARBA00022448"/>
    </source>
</evidence>
<dbReference type="Proteomes" id="UP001235343">
    <property type="component" value="Unassembled WGS sequence"/>
</dbReference>
<evidence type="ECO:0000256" key="17">
    <source>
        <dbReference type="RuleBase" id="RU000456"/>
    </source>
</evidence>
<proteinExistence type="inferred from homology"/>
<evidence type="ECO:0000256" key="2">
    <source>
        <dbReference type="ARBA" id="ARBA00007866"/>
    </source>
</evidence>
<dbReference type="CDD" id="cd04213">
    <property type="entry name" value="CuRO_CcO_Caa3_II"/>
    <property type="match status" value="1"/>
</dbReference>
<evidence type="ECO:0000256" key="14">
    <source>
        <dbReference type="ARBA" id="ARBA00024688"/>
    </source>
</evidence>
<comment type="caution">
    <text evidence="23">The sequence shown here is derived from an EMBL/GenBank/DDBJ whole genome shotgun (WGS) entry which is preliminary data.</text>
</comment>
<evidence type="ECO:0000256" key="4">
    <source>
        <dbReference type="ARBA" id="ARBA00022617"/>
    </source>
</evidence>
<evidence type="ECO:0000256" key="13">
    <source>
        <dbReference type="ARBA" id="ARBA00023136"/>
    </source>
</evidence>
<dbReference type="PROSITE" id="PS50857">
    <property type="entry name" value="COX2_CUA"/>
    <property type="match status" value="1"/>
</dbReference>
<dbReference type="InterPro" id="IPR036257">
    <property type="entry name" value="Cyt_c_oxidase_su2_TM_sf"/>
</dbReference>
<evidence type="ECO:0000313" key="24">
    <source>
        <dbReference type="Proteomes" id="UP001235343"/>
    </source>
</evidence>
<dbReference type="InterPro" id="IPR036909">
    <property type="entry name" value="Cyt_c-like_dom_sf"/>
</dbReference>
<evidence type="ECO:0000256" key="5">
    <source>
        <dbReference type="ARBA" id="ARBA00022660"/>
    </source>
</evidence>
<evidence type="ECO:0000259" key="22">
    <source>
        <dbReference type="PROSITE" id="PS51007"/>
    </source>
</evidence>
<keyword evidence="8" id="KW-1278">Translocase</keyword>
<dbReference type="PROSITE" id="PS51007">
    <property type="entry name" value="CYTC"/>
    <property type="match status" value="1"/>
</dbReference>
<evidence type="ECO:0000256" key="19">
    <source>
        <dbReference type="SAM" id="Phobius"/>
    </source>
</evidence>
<evidence type="ECO:0000256" key="12">
    <source>
        <dbReference type="ARBA" id="ARBA00023008"/>
    </source>
</evidence>
<keyword evidence="7 16" id="KW-0479">Metal-binding</keyword>
<dbReference type="EC" id="7.1.1.9" evidence="18"/>
<keyword evidence="13 19" id="KW-0472">Membrane</keyword>
<keyword evidence="5 17" id="KW-0679">Respiratory chain</keyword>
<dbReference type="Gene3D" id="1.10.287.90">
    <property type="match status" value="1"/>
</dbReference>
<dbReference type="InterPro" id="IPR009056">
    <property type="entry name" value="Cyt_c-like_dom"/>
</dbReference>
<keyword evidence="24" id="KW-1185">Reference proteome</keyword>
<keyword evidence="4 16" id="KW-0349">Heme</keyword>
<dbReference type="SUPFAM" id="SSF46626">
    <property type="entry name" value="Cytochrome c"/>
    <property type="match status" value="1"/>
</dbReference>
<dbReference type="Gene3D" id="2.60.40.420">
    <property type="entry name" value="Cupredoxins - blue copper proteins"/>
    <property type="match status" value="1"/>
</dbReference>
<gene>
    <name evidence="23" type="primary">coxB</name>
    <name evidence="23" type="ORF">QQS35_12690</name>
</gene>
<evidence type="ECO:0000256" key="9">
    <source>
        <dbReference type="ARBA" id="ARBA00022982"/>
    </source>
</evidence>
<comment type="catalytic activity">
    <reaction evidence="15 18">
        <text>4 Fe(II)-[cytochrome c] + O2 + 8 H(+)(in) = 4 Fe(III)-[cytochrome c] + 2 H2O + 4 H(+)(out)</text>
        <dbReference type="Rhea" id="RHEA:11436"/>
        <dbReference type="Rhea" id="RHEA-COMP:10350"/>
        <dbReference type="Rhea" id="RHEA-COMP:14399"/>
        <dbReference type="ChEBI" id="CHEBI:15377"/>
        <dbReference type="ChEBI" id="CHEBI:15378"/>
        <dbReference type="ChEBI" id="CHEBI:15379"/>
        <dbReference type="ChEBI" id="CHEBI:29033"/>
        <dbReference type="ChEBI" id="CHEBI:29034"/>
        <dbReference type="EC" id="7.1.1.9"/>
    </reaction>
</comment>
<sequence>MKGWMGKVRALFWLSILSIVLSGCGKENLSAFLPKGYGAQVSLDIIFISLAVMVFVFIVVMIIYTFVLVKFRQKKGQEDFVPKQTEGNKALEVVWTVIPILLLIIIAVPTIAATYDLADESDKADSLNISVTGNQYWWHFNYGEEEIQTSQDMYIPVGEKVYLNMMSSDVLHSFWVPSISGKMDTNPENENTMYIEALEEGVYWGKCAELCGPSHSLMDFKIVAVSPEEYQQWVEDMQNVDLEATPETASAQEGQAIFENSCLGCHAIGSSPTAVGPNLTNFGDRTKLAGVEDLTHENVVNWILNPEKMKPGNKMTGNYTVPSEEEAEKIADYLLQLKPSDVTPETASSNN</sequence>
<keyword evidence="10 19" id="KW-1133">Transmembrane helix</keyword>
<dbReference type="Pfam" id="PF00116">
    <property type="entry name" value="COX2"/>
    <property type="match status" value="1"/>
</dbReference>
<evidence type="ECO:0000256" key="11">
    <source>
        <dbReference type="ARBA" id="ARBA00023004"/>
    </source>
</evidence>
<dbReference type="InterPro" id="IPR008972">
    <property type="entry name" value="Cupredoxin"/>
</dbReference>
<reference evidence="23 24" key="1">
    <citation type="submission" date="2023-06" db="EMBL/GenBank/DDBJ databases">
        <title>Aquibacillus rhizosphaerae LR5S19.</title>
        <authorList>
            <person name="Sun J.-Q."/>
        </authorList>
    </citation>
    <scope>NUCLEOTIDE SEQUENCE [LARGE SCALE GENOMIC DNA]</scope>
    <source>
        <strain evidence="23 24">LR5S19</strain>
    </source>
</reference>
<evidence type="ECO:0000256" key="1">
    <source>
        <dbReference type="ARBA" id="ARBA00004141"/>
    </source>
</evidence>
<feature type="domain" description="Cytochrome oxidase subunit II copper A binding" evidence="20">
    <location>
        <begin position="124"/>
        <end position="236"/>
    </location>
</feature>
<organism evidence="23 24">
    <name type="scientific">Aquibacillus rhizosphaerae</name>
    <dbReference type="NCBI Taxonomy" id="3051431"/>
    <lineage>
        <taxon>Bacteria</taxon>
        <taxon>Bacillati</taxon>
        <taxon>Bacillota</taxon>
        <taxon>Bacilli</taxon>
        <taxon>Bacillales</taxon>
        <taxon>Bacillaceae</taxon>
        <taxon>Aquibacillus</taxon>
    </lineage>
</organism>
<dbReference type="SUPFAM" id="SSF81464">
    <property type="entry name" value="Cytochrome c oxidase subunit II-like, transmembrane region"/>
    <property type="match status" value="1"/>
</dbReference>
<protein>
    <recommendedName>
        <fullName evidence="18">Cytochrome c oxidase subunit 2</fullName>
        <ecNumber evidence="18">7.1.1.9</ecNumber>
    </recommendedName>
</protein>
<evidence type="ECO:0000313" key="23">
    <source>
        <dbReference type="EMBL" id="MDL4841300.1"/>
    </source>
</evidence>
<dbReference type="PANTHER" id="PTHR22888:SF10">
    <property type="entry name" value="CYTOCHROME C OXIDASE SUBUNIT 2"/>
    <property type="match status" value="1"/>
</dbReference>
<evidence type="ECO:0000256" key="8">
    <source>
        <dbReference type="ARBA" id="ARBA00022967"/>
    </source>
</evidence>
<keyword evidence="9 17" id="KW-0249">Electron transport</keyword>
<dbReference type="NCBIfam" id="TIGR02866">
    <property type="entry name" value="CoxB"/>
    <property type="match status" value="1"/>
</dbReference>
<feature type="transmembrane region" description="Helical" evidence="19">
    <location>
        <begin position="90"/>
        <end position="112"/>
    </location>
</feature>
<dbReference type="InterPro" id="IPR001505">
    <property type="entry name" value="Copper_CuA"/>
</dbReference>
<dbReference type="PROSITE" id="PS00078">
    <property type="entry name" value="COX2"/>
    <property type="match status" value="1"/>
</dbReference>
<dbReference type="Pfam" id="PF02790">
    <property type="entry name" value="COX2_TM"/>
    <property type="match status" value="1"/>
</dbReference>